<dbReference type="Pfam" id="PF00385">
    <property type="entry name" value="Chromo"/>
    <property type="match status" value="1"/>
</dbReference>
<feature type="domain" description="Chromo" evidence="4">
    <location>
        <begin position="10"/>
        <end position="68"/>
    </location>
</feature>
<dbReference type="InterPro" id="IPR023780">
    <property type="entry name" value="Chromo_domain"/>
</dbReference>
<dbReference type="PANTHER" id="PTHR46860">
    <property type="entry name" value="CHROMOBOX PROTEIN HOMOLOG 2"/>
    <property type="match status" value="1"/>
</dbReference>
<dbReference type="GO" id="GO:0000122">
    <property type="term" value="P:negative regulation of transcription by RNA polymerase II"/>
    <property type="evidence" value="ECO:0007669"/>
    <property type="project" value="TreeGrafter"/>
</dbReference>
<evidence type="ECO:0000256" key="3">
    <source>
        <dbReference type="SAM" id="MobiDB-lite"/>
    </source>
</evidence>
<dbReference type="Gene3D" id="2.40.50.40">
    <property type="match status" value="1"/>
</dbReference>
<gene>
    <name evidence="5" type="ORF">DdX_08985</name>
</gene>
<organism evidence="5 6">
    <name type="scientific">Ditylenchus destructor</name>
    <dbReference type="NCBI Taxonomy" id="166010"/>
    <lineage>
        <taxon>Eukaryota</taxon>
        <taxon>Metazoa</taxon>
        <taxon>Ecdysozoa</taxon>
        <taxon>Nematoda</taxon>
        <taxon>Chromadorea</taxon>
        <taxon>Rhabditida</taxon>
        <taxon>Tylenchina</taxon>
        <taxon>Tylenchomorpha</taxon>
        <taxon>Sphaerularioidea</taxon>
        <taxon>Anguinidae</taxon>
        <taxon>Anguininae</taxon>
        <taxon>Ditylenchus</taxon>
    </lineage>
</organism>
<evidence type="ECO:0000313" key="6">
    <source>
        <dbReference type="Proteomes" id="UP001201812"/>
    </source>
</evidence>
<dbReference type="InterPro" id="IPR000953">
    <property type="entry name" value="Chromo/chromo_shadow_dom"/>
</dbReference>
<feature type="compositionally biased region" description="Polar residues" evidence="3">
    <location>
        <begin position="253"/>
        <end position="266"/>
    </location>
</feature>
<feature type="region of interest" description="Disordered" evidence="3">
    <location>
        <begin position="303"/>
        <end position="388"/>
    </location>
</feature>
<evidence type="ECO:0000259" key="4">
    <source>
        <dbReference type="PROSITE" id="PS50013"/>
    </source>
</evidence>
<feature type="compositionally biased region" description="Low complexity" evidence="3">
    <location>
        <begin position="205"/>
        <end position="217"/>
    </location>
</feature>
<feature type="compositionally biased region" description="Basic and acidic residues" evidence="3">
    <location>
        <begin position="52"/>
        <end position="65"/>
    </location>
</feature>
<keyword evidence="6" id="KW-1185">Reference proteome</keyword>
<comment type="caution">
    <text evidence="5">The sequence shown here is derived from an EMBL/GenBank/DDBJ whole genome shotgun (WGS) entry which is preliminary data.</text>
</comment>
<dbReference type="GO" id="GO:0035102">
    <property type="term" value="C:PRC1 complex"/>
    <property type="evidence" value="ECO:0007669"/>
    <property type="project" value="InterPro"/>
</dbReference>
<dbReference type="InterPro" id="IPR016197">
    <property type="entry name" value="Chromo-like_dom_sf"/>
</dbReference>
<dbReference type="PANTHER" id="PTHR46860:SF1">
    <property type="entry name" value="CHROMOBOX PROTEIN HOMOLOG 2"/>
    <property type="match status" value="1"/>
</dbReference>
<feature type="compositionally biased region" description="Basic and acidic residues" evidence="3">
    <location>
        <begin position="218"/>
        <end position="240"/>
    </location>
</feature>
<dbReference type="PROSITE" id="PS50013">
    <property type="entry name" value="CHROMO_2"/>
    <property type="match status" value="1"/>
</dbReference>
<dbReference type="InterPro" id="IPR017984">
    <property type="entry name" value="Chromo_dom_subgr"/>
</dbReference>
<keyword evidence="2" id="KW-0539">Nucleus</keyword>
<dbReference type="InterPro" id="IPR023779">
    <property type="entry name" value="Chromodomain_CS"/>
</dbReference>
<dbReference type="CDD" id="cd18644">
    <property type="entry name" value="CD_polycomb"/>
    <property type="match status" value="1"/>
</dbReference>
<feature type="region of interest" description="Disordered" evidence="3">
    <location>
        <begin position="52"/>
        <end position="290"/>
    </location>
</feature>
<accession>A0AAD4N0F0</accession>
<dbReference type="AlphaFoldDB" id="A0AAD4N0F0"/>
<dbReference type="InterPro" id="IPR042796">
    <property type="entry name" value="CBX2"/>
</dbReference>
<dbReference type="SUPFAM" id="SSF54160">
    <property type="entry name" value="Chromo domain-like"/>
    <property type="match status" value="1"/>
</dbReference>
<protein>
    <submittedName>
        <fullName evidence="5">Chromo (CHRromatin organization MOdifier) domain-containing protein</fullName>
    </submittedName>
</protein>
<dbReference type="GO" id="GO:0000792">
    <property type="term" value="C:heterochromatin"/>
    <property type="evidence" value="ECO:0007669"/>
    <property type="project" value="TreeGrafter"/>
</dbReference>
<evidence type="ECO:0000256" key="1">
    <source>
        <dbReference type="ARBA" id="ARBA00004123"/>
    </source>
</evidence>
<sequence length="388" mass="42950">MDPVDGDQVYAAERLLNKRTRRGKSEYLVKWKGWSTKYNTWEPVENILDERLIQEFDERQPEKTGTKRKTAASPKEPASSTPAKRGRRSTRTKADSTSDNTSPSTSVGTRRSNRSGQQKTAAGELRQPSEESDLSEKQPNQRGTSKESSETPAEYTEEVESEAEAVQKPSEKTTPTVTPSKQQDEEEAHEDEKVEHKLPQKILQSESSTEDSSLSDTTLDHTEESVDTAKETEIPVRKESPAGGPPLEIYVERTQTTVEVNKSTNENGDRTLITDAPEDPETYTITSEDDPKCTNKIQVFTVSKLPNASTSQDKTVSEEKNSGSNNEGEEEDIERFEIVKNNSFFETVGDAESPPAANNSEGHDATRAKNPSAEKTPEVTPASPPISE</sequence>
<dbReference type="EMBL" id="JAKKPZ010000015">
    <property type="protein sequence ID" value="KAI1713470.1"/>
    <property type="molecule type" value="Genomic_DNA"/>
</dbReference>
<dbReference type="Proteomes" id="UP001201812">
    <property type="component" value="Unassembled WGS sequence"/>
</dbReference>
<proteinExistence type="predicted"/>
<dbReference type="PRINTS" id="PR00504">
    <property type="entry name" value="CHROMODOMAIN"/>
</dbReference>
<feature type="compositionally biased region" description="Polar residues" evidence="3">
    <location>
        <begin position="303"/>
        <end position="314"/>
    </location>
</feature>
<reference evidence="5" key="1">
    <citation type="submission" date="2022-01" db="EMBL/GenBank/DDBJ databases">
        <title>Genome Sequence Resource for Two Populations of Ditylenchus destructor, the Migratory Endoparasitic Phytonematode.</title>
        <authorList>
            <person name="Zhang H."/>
            <person name="Lin R."/>
            <person name="Xie B."/>
        </authorList>
    </citation>
    <scope>NUCLEOTIDE SEQUENCE</scope>
    <source>
        <strain evidence="5">BazhouSP</strain>
    </source>
</reference>
<name>A0AAD4N0F0_9BILA</name>
<dbReference type="PROSITE" id="PS00598">
    <property type="entry name" value="CHROMO_1"/>
    <property type="match status" value="1"/>
</dbReference>
<evidence type="ECO:0000313" key="5">
    <source>
        <dbReference type="EMBL" id="KAI1713470.1"/>
    </source>
</evidence>
<feature type="compositionally biased region" description="Polar residues" evidence="3">
    <location>
        <begin position="172"/>
        <end position="181"/>
    </location>
</feature>
<evidence type="ECO:0000256" key="2">
    <source>
        <dbReference type="ARBA" id="ARBA00023242"/>
    </source>
</evidence>
<feature type="compositionally biased region" description="Low complexity" evidence="3">
    <location>
        <begin position="95"/>
        <end position="106"/>
    </location>
</feature>
<dbReference type="SMART" id="SM00298">
    <property type="entry name" value="CHROMO"/>
    <property type="match status" value="1"/>
</dbReference>
<feature type="compositionally biased region" description="Polar residues" evidence="3">
    <location>
        <begin position="107"/>
        <end position="120"/>
    </location>
</feature>
<comment type="subcellular location">
    <subcellularLocation>
        <location evidence="1">Nucleus</location>
    </subcellularLocation>
</comment>